<dbReference type="PATRIC" id="fig|1137280.3.peg.1303"/>
<name>A0A072N495_9GAMM</name>
<organism evidence="9 10">
    <name type="scientific">Marinobacter nitratireducens</name>
    <dbReference type="NCBI Taxonomy" id="1137280"/>
    <lineage>
        <taxon>Bacteria</taxon>
        <taxon>Pseudomonadati</taxon>
        <taxon>Pseudomonadota</taxon>
        <taxon>Gammaproteobacteria</taxon>
        <taxon>Pseudomonadales</taxon>
        <taxon>Marinobacteraceae</taxon>
        <taxon>Marinobacter</taxon>
    </lineage>
</organism>
<reference evidence="9 10" key="1">
    <citation type="submission" date="2012-12" db="EMBL/GenBank/DDBJ databases">
        <title>Genome assembly of Marinobacter sp. AK21.</title>
        <authorList>
            <person name="Khatri I."/>
            <person name="Kumar R."/>
            <person name="Vaidya B."/>
            <person name="Subramanian S."/>
            <person name="Pinnaka A."/>
        </authorList>
    </citation>
    <scope>NUCLEOTIDE SEQUENCE [LARGE SCALE GENOMIC DNA]</scope>
    <source>
        <strain evidence="9 10">AK21</strain>
    </source>
</reference>
<dbReference type="Pfam" id="PF13419">
    <property type="entry name" value="HAD_2"/>
    <property type="match status" value="2"/>
</dbReference>
<keyword evidence="7" id="KW-0119">Carbohydrate metabolism</keyword>
<dbReference type="EMBL" id="ANIE01000004">
    <property type="protein sequence ID" value="KEF31803.1"/>
    <property type="molecule type" value="Genomic_DNA"/>
</dbReference>
<keyword evidence="10" id="KW-1185">Reference proteome</keyword>
<protein>
    <recommendedName>
        <fullName evidence="5">phosphoglycolate phosphatase</fullName>
        <ecNumber evidence="5">3.1.3.18</ecNumber>
    </recommendedName>
</protein>
<evidence type="ECO:0000256" key="7">
    <source>
        <dbReference type="ARBA" id="ARBA00023277"/>
    </source>
</evidence>
<dbReference type="Gene3D" id="1.10.150.240">
    <property type="entry name" value="Putative phosphatase, domain 2"/>
    <property type="match status" value="1"/>
</dbReference>
<dbReference type="OrthoDB" id="9782449at2"/>
<dbReference type="AlphaFoldDB" id="A0A072N495"/>
<dbReference type="InterPro" id="IPR036412">
    <property type="entry name" value="HAD-like_sf"/>
</dbReference>
<evidence type="ECO:0000256" key="2">
    <source>
        <dbReference type="ARBA" id="ARBA00001946"/>
    </source>
</evidence>
<dbReference type="EC" id="3.1.3.18" evidence="5"/>
<dbReference type="InterPro" id="IPR050155">
    <property type="entry name" value="HAD-like_hydrolase_sf"/>
</dbReference>
<dbReference type="InterPro" id="IPR023198">
    <property type="entry name" value="PGP-like_dom2"/>
</dbReference>
<dbReference type="STRING" id="1137280.D777_01489"/>
<comment type="catalytic activity">
    <reaction evidence="1">
        <text>2-phosphoglycolate + H2O = glycolate + phosphate</text>
        <dbReference type="Rhea" id="RHEA:14369"/>
        <dbReference type="ChEBI" id="CHEBI:15377"/>
        <dbReference type="ChEBI" id="CHEBI:29805"/>
        <dbReference type="ChEBI" id="CHEBI:43474"/>
        <dbReference type="ChEBI" id="CHEBI:58033"/>
        <dbReference type="EC" id="3.1.3.18"/>
    </reaction>
</comment>
<evidence type="ECO:0000256" key="4">
    <source>
        <dbReference type="ARBA" id="ARBA00006171"/>
    </source>
</evidence>
<dbReference type="InterPro" id="IPR023214">
    <property type="entry name" value="HAD_sf"/>
</dbReference>
<proteinExistence type="inferred from homology"/>
<feature type="region of interest" description="Disordered" evidence="8">
    <location>
        <begin position="268"/>
        <end position="289"/>
    </location>
</feature>
<dbReference type="SFLD" id="SFLDG01129">
    <property type="entry name" value="C1.5:_HAD__Beta-PGM__Phosphata"/>
    <property type="match status" value="2"/>
</dbReference>
<dbReference type="PRINTS" id="PR00413">
    <property type="entry name" value="HADHALOGNASE"/>
</dbReference>
<comment type="similarity">
    <text evidence="4">Belongs to the HAD-like hydrolase superfamily. CbbY/CbbZ/Gph/YieH family.</text>
</comment>
<accession>A0A072N495</accession>
<dbReference type="GO" id="GO:0008967">
    <property type="term" value="F:phosphoglycolate phosphatase activity"/>
    <property type="evidence" value="ECO:0007669"/>
    <property type="project" value="UniProtKB-EC"/>
</dbReference>
<dbReference type="PANTHER" id="PTHR43434:SF1">
    <property type="entry name" value="PHOSPHOGLYCOLATE PHOSPHATASE"/>
    <property type="match status" value="1"/>
</dbReference>
<dbReference type="InterPro" id="IPR006439">
    <property type="entry name" value="HAD-SF_hydro_IA"/>
</dbReference>
<dbReference type="NCBIfam" id="TIGR01549">
    <property type="entry name" value="HAD-SF-IA-v1"/>
    <property type="match status" value="2"/>
</dbReference>
<dbReference type="PANTHER" id="PTHR43434">
    <property type="entry name" value="PHOSPHOGLYCOLATE PHOSPHATASE"/>
    <property type="match status" value="1"/>
</dbReference>
<evidence type="ECO:0000256" key="5">
    <source>
        <dbReference type="ARBA" id="ARBA00013078"/>
    </source>
</evidence>
<evidence type="ECO:0000256" key="3">
    <source>
        <dbReference type="ARBA" id="ARBA00004818"/>
    </source>
</evidence>
<dbReference type="GO" id="GO:0006281">
    <property type="term" value="P:DNA repair"/>
    <property type="evidence" value="ECO:0007669"/>
    <property type="project" value="TreeGrafter"/>
</dbReference>
<comment type="caution">
    <text evidence="9">The sequence shown here is derived from an EMBL/GenBank/DDBJ whole genome shotgun (WGS) entry which is preliminary data.</text>
</comment>
<dbReference type="Gene3D" id="3.40.50.1000">
    <property type="entry name" value="HAD superfamily/HAD-like"/>
    <property type="match status" value="2"/>
</dbReference>
<evidence type="ECO:0000256" key="6">
    <source>
        <dbReference type="ARBA" id="ARBA00022723"/>
    </source>
</evidence>
<gene>
    <name evidence="9" type="ORF">D777_01489</name>
</gene>
<dbReference type="Proteomes" id="UP000035057">
    <property type="component" value="Unassembled WGS sequence"/>
</dbReference>
<dbReference type="SFLD" id="SFLDS00003">
    <property type="entry name" value="Haloacid_Dehalogenase"/>
    <property type="match status" value="2"/>
</dbReference>
<dbReference type="Gene3D" id="1.10.150.730">
    <property type="match status" value="1"/>
</dbReference>
<evidence type="ECO:0000256" key="8">
    <source>
        <dbReference type="SAM" id="MobiDB-lite"/>
    </source>
</evidence>
<evidence type="ECO:0000313" key="10">
    <source>
        <dbReference type="Proteomes" id="UP000035057"/>
    </source>
</evidence>
<comment type="pathway">
    <text evidence="3">Organic acid metabolism; glycolate biosynthesis; glycolate from 2-phosphoglycolate: step 1/1.</text>
</comment>
<evidence type="ECO:0000256" key="1">
    <source>
        <dbReference type="ARBA" id="ARBA00000830"/>
    </source>
</evidence>
<dbReference type="RefSeq" id="WP_036129728.1">
    <property type="nucleotide sequence ID" value="NZ_ANIE01000004.1"/>
</dbReference>
<comment type="cofactor">
    <cofactor evidence="2">
        <name>Mg(2+)</name>
        <dbReference type="ChEBI" id="CHEBI:18420"/>
    </cofactor>
</comment>
<dbReference type="GO" id="GO:0046872">
    <property type="term" value="F:metal ion binding"/>
    <property type="evidence" value="ECO:0007669"/>
    <property type="project" value="UniProtKB-KW"/>
</dbReference>
<dbReference type="InterPro" id="IPR041492">
    <property type="entry name" value="HAD_2"/>
</dbReference>
<dbReference type="SUPFAM" id="SSF56784">
    <property type="entry name" value="HAD-like"/>
    <property type="match status" value="2"/>
</dbReference>
<keyword evidence="6" id="KW-0479">Metal-binding</keyword>
<sequence>MTQFKDAISPPSVLIFDWHGTLVDTHDAMFSAMEDMLPQLEELELVERLLPEDKCRTQDDARLVRYIRIFRRLHPRILAERRVSRTDIFNAIFGDDRDAKLVAHNAYNAAYRKYFGKVKPFQPGAYEYLSALKEMGIKLAVSTNRNREFLDKELEIVDEGRWQHLFDATVCADDVTEYKPDPEVITRTLEKLGLPVDERAWYVGDSYVDMLTASKAGVARVFYNGACWEPDRIASWFSHRDAPTAILDSFEDLLDLLALLERSHPEHFLQPPSDVRPKPFPPPQRPEPRVEADWHPAVVKLIRPSVVLFDWHATLVDTLDAMYHAVDDMLPEFHKLDLMDRMVAPEDSKTPEDARLVAYVREFARLHPKVKADRKISRTDIFEVLFGEDQEAKQVAHRVFNYHYRTHYGTVKAFEPRVRDVLEGLRRLHMQVGVITNRDREFFEHELAAVEGTGWVELFDVDVCGDDTPLRKPHPDQLLLAVQKMDYPPDPSVWYVGDSTTDVIAAKRAGMTSVFFNGAQWDQPWLNRIFPGTHKHPDKPDVVVNDFSEFWALVLACEVGPP</sequence>
<evidence type="ECO:0000313" key="9">
    <source>
        <dbReference type="EMBL" id="KEF31803.1"/>
    </source>
</evidence>